<dbReference type="NCBIfam" id="TIGR00104">
    <property type="entry name" value="tRNA_TsaA"/>
    <property type="match status" value="1"/>
</dbReference>
<gene>
    <name evidence="4" type="ORF">AB1Y20_004015</name>
</gene>
<dbReference type="Proteomes" id="UP001515480">
    <property type="component" value="Unassembled WGS sequence"/>
</dbReference>
<keyword evidence="1" id="KW-0949">S-adenosyl-L-methionine</keyword>
<organism evidence="4 5">
    <name type="scientific">Prymnesium parvum</name>
    <name type="common">Toxic golden alga</name>
    <dbReference type="NCBI Taxonomy" id="97485"/>
    <lineage>
        <taxon>Eukaryota</taxon>
        <taxon>Haptista</taxon>
        <taxon>Haptophyta</taxon>
        <taxon>Prymnesiophyceae</taxon>
        <taxon>Prymnesiales</taxon>
        <taxon>Prymnesiaceae</taxon>
        <taxon>Prymnesium</taxon>
    </lineage>
</organism>
<dbReference type="Pfam" id="PF01980">
    <property type="entry name" value="TrmO_N"/>
    <property type="match status" value="1"/>
</dbReference>
<evidence type="ECO:0000256" key="2">
    <source>
        <dbReference type="ARBA" id="ARBA00033753"/>
    </source>
</evidence>
<evidence type="ECO:0000313" key="5">
    <source>
        <dbReference type="Proteomes" id="UP001515480"/>
    </source>
</evidence>
<dbReference type="InterPro" id="IPR023370">
    <property type="entry name" value="TrmO-like_N"/>
</dbReference>
<protein>
    <recommendedName>
        <fullName evidence="3">TsaA-like domain-containing protein</fullName>
    </recommendedName>
</protein>
<dbReference type="InterPro" id="IPR036413">
    <property type="entry name" value="YaeB-like_sf"/>
</dbReference>
<accession>A0AB34J6C3</accession>
<proteinExistence type="inferred from homology"/>
<dbReference type="PROSITE" id="PS51668">
    <property type="entry name" value="TSAA_2"/>
    <property type="match status" value="1"/>
</dbReference>
<name>A0AB34J6C3_PRYPA</name>
<comment type="similarity">
    <text evidence="2">Belongs to the tRNA methyltransferase O family.</text>
</comment>
<dbReference type="SUPFAM" id="SSF118196">
    <property type="entry name" value="YaeB-like"/>
    <property type="match status" value="1"/>
</dbReference>
<keyword evidence="5" id="KW-1185">Reference proteome</keyword>
<dbReference type="PANTHER" id="PTHR12818:SF0">
    <property type="entry name" value="TRNA (ADENINE(37)-N6)-METHYLTRANSFERASE"/>
    <property type="match status" value="1"/>
</dbReference>
<sequence length="268" mass="29402">MRQQLKPTPSGELTKLSYTAIGTISSCFVERRGTPRQGMLAPAARAWLQLDVRVVQPAALEGLEQFSHVWLLYDFHENTNAAKLSSSAGGSAGQLRAKVHPPGLGGERIGLFATRTPHRPSPIGLTVAQLLEVRGDTLILGGADIVDGTPVLDIKPYLRHDIQADAKVPQWCERKTDASSVVSVGFTPEAEMALEAAVPHLRFFSDLTNAREAVVQMLQLDIRSVHQGRGKQTTSKEGQEYYCRIDVLELTFSTFDSQVLVTRICVKR</sequence>
<dbReference type="InterPro" id="IPR040372">
    <property type="entry name" value="YaeB-like"/>
</dbReference>
<evidence type="ECO:0000256" key="1">
    <source>
        <dbReference type="ARBA" id="ARBA00022691"/>
    </source>
</evidence>
<dbReference type="PROSITE" id="PS51257">
    <property type="entry name" value="PROKAR_LIPOPROTEIN"/>
    <property type="match status" value="1"/>
</dbReference>
<dbReference type="InterPro" id="IPR036414">
    <property type="entry name" value="YaeB_N_sf"/>
</dbReference>
<feature type="domain" description="TsaA-like" evidence="3">
    <location>
        <begin position="18"/>
        <end position="166"/>
    </location>
</feature>
<evidence type="ECO:0000313" key="4">
    <source>
        <dbReference type="EMBL" id="KAL1514939.1"/>
    </source>
</evidence>
<dbReference type="CDD" id="cd09281">
    <property type="entry name" value="UPF0066"/>
    <property type="match status" value="1"/>
</dbReference>
<reference evidence="4 5" key="1">
    <citation type="journal article" date="2024" name="Science">
        <title>Giant polyketide synthase enzymes in the biosynthesis of giant marine polyether toxins.</title>
        <authorList>
            <person name="Fallon T.R."/>
            <person name="Shende V.V."/>
            <person name="Wierzbicki I.H."/>
            <person name="Pendleton A.L."/>
            <person name="Watervoot N.F."/>
            <person name="Auber R.P."/>
            <person name="Gonzalez D.J."/>
            <person name="Wisecaver J.H."/>
            <person name="Moore B.S."/>
        </authorList>
    </citation>
    <scope>NUCLEOTIDE SEQUENCE [LARGE SCALE GENOMIC DNA]</scope>
    <source>
        <strain evidence="4 5">12B1</strain>
    </source>
</reference>
<dbReference type="Gene3D" id="3.30.2310.10">
    <property type="entry name" value="YaeB-like"/>
    <property type="match status" value="1"/>
</dbReference>
<dbReference type="AlphaFoldDB" id="A0AB34J6C3"/>
<dbReference type="PANTHER" id="PTHR12818">
    <property type="entry name" value="TRNA (ADENINE(37)-N6)-METHYLTRANSFERASE"/>
    <property type="match status" value="1"/>
</dbReference>
<comment type="caution">
    <text evidence="4">The sequence shown here is derived from an EMBL/GenBank/DDBJ whole genome shotgun (WGS) entry which is preliminary data.</text>
</comment>
<dbReference type="FunFam" id="2.40.30.70:FF:000003">
    <property type="entry name" value="tRNA (Adenine(37)-N6)-methyltransferase isoform A"/>
    <property type="match status" value="1"/>
</dbReference>
<dbReference type="EMBL" id="JBGBPQ010000012">
    <property type="protein sequence ID" value="KAL1514939.1"/>
    <property type="molecule type" value="Genomic_DNA"/>
</dbReference>
<evidence type="ECO:0000259" key="3">
    <source>
        <dbReference type="PROSITE" id="PS51668"/>
    </source>
</evidence>
<dbReference type="Gene3D" id="2.40.30.70">
    <property type="entry name" value="YaeB-like"/>
    <property type="match status" value="1"/>
</dbReference>